<accession>A0ABT6PA28</accession>
<organism evidence="1 2">
    <name type="scientific">Polyangium sorediatum</name>
    <dbReference type="NCBI Taxonomy" id="889274"/>
    <lineage>
        <taxon>Bacteria</taxon>
        <taxon>Pseudomonadati</taxon>
        <taxon>Myxococcota</taxon>
        <taxon>Polyangia</taxon>
        <taxon>Polyangiales</taxon>
        <taxon>Polyangiaceae</taxon>
        <taxon>Polyangium</taxon>
    </lineage>
</organism>
<evidence type="ECO:0000313" key="1">
    <source>
        <dbReference type="EMBL" id="MDI1437473.1"/>
    </source>
</evidence>
<name>A0ABT6PA28_9BACT</name>
<protein>
    <recommendedName>
        <fullName evidence="3">Lipoprotein</fullName>
    </recommendedName>
</protein>
<proteinExistence type="predicted"/>
<evidence type="ECO:0000313" key="2">
    <source>
        <dbReference type="Proteomes" id="UP001160301"/>
    </source>
</evidence>
<sequence length="356" mass="36161">MALVSSLVACSEGLITYIELDAGDGGGSPDAGADAGDEDADVPSTDGVVDCDFQCLGDCAPFRPGDFSLPVLAYIGPDDGTAPGCPDTAPVEQFIWHDGIQIPPKPCGPCSCGPSTGACSLPSSITAHAAPCTPPEGTIATPTNPPEAWEGSCTAEGAIPEGLACGGSLPCVQSITIGPLAITDELCVPVDGAESPTQSPTVPTWGTIARVCEGSAFGQCLADEHCVPAPVGDYHQCVQRLGIHDCPAEEYTVRHVLFEGFQDERVCTPCTCGTPSGSYCKANLSFYPDGSCSEAPLTASASSLKSTCFDVNPSGQAIAAKSATVPTYHAGICQASGGELSGDVQLLGPRTLCCRP</sequence>
<comment type="caution">
    <text evidence="1">The sequence shown here is derived from an EMBL/GenBank/DDBJ whole genome shotgun (WGS) entry which is preliminary data.</text>
</comment>
<keyword evidence="2" id="KW-1185">Reference proteome</keyword>
<reference evidence="1 2" key="1">
    <citation type="submission" date="2023-04" db="EMBL/GenBank/DDBJ databases">
        <title>The genome sequence of Polyangium sorediatum DSM14670.</title>
        <authorList>
            <person name="Zhang X."/>
        </authorList>
    </citation>
    <scope>NUCLEOTIDE SEQUENCE [LARGE SCALE GENOMIC DNA]</scope>
    <source>
        <strain evidence="1 2">DSM 14670</strain>
    </source>
</reference>
<dbReference type="EMBL" id="JARZHI010000129">
    <property type="protein sequence ID" value="MDI1437473.1"/>
    <property type="molecule type" value="Genomic_DNA"/>
</dbReference>
<dbReference type="Proteomes" id="UP001160301">
    <property type="component" value="Unassembled WGS sequence"/>
</dbReference>
<gene>
    <name evidence="1" type="ORF">QHF89_48645</name>
</gene>
<evidence type="ECO:0008006" key="3">
    <source>
        <dbReference type="Google" id="ProtNLM"/>
    </source>
</evidence>